<dbReference type="InterPro" id="IPR018728">
    <property type="entry name" value="DUF2268"/>
</dbReference>
<dbReference type="RefSeq" id="WP_344988565.1">
    <property type="nucleotide sequence ID" value="NZ_BAABCD010000005.1"/>
</dbReference>
<dbReference type="Proteomes" id="UP001595836">
    <property type="component" value="Unassembled WGS sequence"/>
</dbReference>
<keyword evidence="3" id="KW-1185">Reference proteome</keyword>
<reference evidence="3" key="1">
    <citation type="journal article" date="2019" name="Int. J. Syst. Evol. Microbiol.">
        <title>The Global Catalogue of Microorganisms (GCM) 10K type strain sequencing project: providing services to taxonomists for standard genome sequencing and annotation.</title>
        <authorList>
            <consortium name="The Broad Institute Genomics Platform"/>
            <consortium name="The Broad Institute Genome Sequencing Center for Infectious Disease"/>
            <person name="Wu L."/>
            <person name="Ma J."/>
        </authorList>
    </citation>
    <scope>NUCLEOTIDE SEQUENCE [LARGE SCALE GENOMIC DNA]</scope>
    <source>
        <strain evidence="3">JCM 11882</strain>
    </source>
</reference>
<name>A0ABV9PR47_9ACTN</name>
<evidence type="ECO:0000313" key="2">
    <source>
        <dbReference type="EMBL" id="MFC4753921.1"/>
    </source>
</evidence>
<protein>
    <submittedName>
        <fullName evidence="2">DUF2268 domain-containing protein</fullName>
    </submittedName>
</protein>
<comment type="caution">
    <text evidence="2">The sequence shown here is derived from an EMBL/GenBank/DDBJ whole genome shotgun (WGS) entry which is preliminary data.</text>
</comment>
<proteinExistence type="predicted"/>
<organism evidence="2 3">
    <name type="scientific">Dietzia aurantiaca</name>
    <dbReference type="NCBI Taxonomy" id="983873"/>
    <lineage>
        <taxon>Bacteria</taxon>
        <taxon>Bacillati</taxon>
        <taxon>Actinomycetota</taxon>
        <taxon>Actinomycetes</taxon>
        <taxon>Mycobacteriales</taxon>
        <taxon>Dietziaceae</taxon>
        <taxon>Dietzia</taxon>
    </lineage>
</organism>
<evidence type="ECO:0000259" key="1">
    <source>
        <dbReference type="Pfam" id="PF10026"/>
    </source>
</evidence>
<dbReference type="Pfam" id="PF10026">
    <property type="entry name" value="DUF2268"/>
    <property type="match status" value="1"/>
</dbReference>
<feature type="domain" description="DUF2268" evidence="1">
    <location>
        <begin position="100"/>
        <end position="287"/>
    </location>
</feature>
<dbReference type="EMBL" id="JBHSHP010000008">
    <property type="protein sequence ID" value="MFC4753921.1"/>
    <property type="molecule type" value="Genomic_DNA"/>
</dbReference>
<sequence length="302" mass="32185">MTISMIDSASGMRRVLTADAKDRDDLIRDMWAPMSGMYHFIPDGVDMATVHRQNFGFRPDSAIERVREGLESLVAADAWTRIEKALEEGVEALASADPGVTIPDVNVLLVLGDSTSQHFVDEVQGMSGFGGISGYITITVWPTSRVLDRLEAIAVHELHHNVRYSPGGIVWDPQTVMVGEHVVSEGLADVFASELYGDAGYTHFVRDETRSDDQVLAKVASGLGVTGMADFAAWVLGDSSAQLFGAEPVGLPTGAGYAAGARLVRAYLDATGTTAAQNVSTPASEILRIALPRLGLTTDGAH</sequence>
<gene>
    <name evidence="2" type="ORF">ACFO7U_03890</name>
</gene>
<evidence type="ECO:0000313" key="3">
    <source>
        <dbReference type="Proteomes" id="UP001595836"/>
    </source>
</evidence>
<accession>A0ABV9PR47</accession>